<comment type="caution">
    <text evidence="1">The sequence shown here is derived from an EMBL/GenBank/DDBJ whole genome shotgun (WGS) entry which is preliminary data.</text>
</comment>
<gene>
    <name evidence="1" type="ORF">E5357_13300</name>
</gene>
<protein>
    <submittedName>
        <fullName evidence="1">YdcF family protein</fullName>
    </submittedName>
</protein>
<keyword evidence="2" id="KW-1185">Reference proteome</keyword>
<evidence type="ECO:0000313" key="1">
    <source>
        <dbReference type="EMBL" id="TGX97253.1"/>
    </source>
</evidence>
<dbReference type="EMBL" id="SRZB01000035">
    <property type="protein sequence ID" value="TGX97253.1"/>
    <property type="molecule type" value="Genomic_DNA"/>
</dbReference>
<proteinExistence type="predicted"/>
<organism evidence="1 2">
    <name type="scientific">Hominisplanchenecus murintestinalis</name>
    <dbReference type="NCBI Taxonomy" id="2941517"/>
    <lineage>
        <taxon>Bacteria</taxon>
        <taxon>Bacillati</taxon>
        <taxon>Bacillota</taxon>
        <taxon>Clostridia</taxon>
        <taxon>Lachnospirales</taxon>
        <taxon>Lachnospiraceae</taxon>
        <taxon>Hominisplanchenecus</taxon>
    </lineage>
</organism>
<name>A0AC61QYC3_9FIRM</name>
<dbReference type="Proteomes" id="UP000307720">
    <property type="component" value="Unassembled WGS sequence"/>
</dbReference>
<sequence>MLFYDYLTDFIFTENVPENADIIFVPGGGYGEIAENAAKLYHKGYAPLILVSGKYSITDGYFSGVKSPARYRKNSYAAECEFLSDILLENQVPPEAILQEKQASYTYENAIYSKKMTDELGISVRTAIISCQAYHAKRCLLYFQLLYPETRFLVCPAVTRGISRENWQDDPVKIDLVLGEVERCGSQFHDILKNHLNGAIL</sequence>
<accession>A0AC61QYC3</accession>
<reference evidence="1" key="1">
    <citation type="submission" date="2019-04" db="EMBL/GenBank/DDBJ databases">
        <title>Microbes associate with the intestines of laboratory mice.</title>
        <authorList>
            <person name="Navarre W."/>
            <person name="Wong E."/>
            <person name="Huang K."/>
            <person name="Tropini C."/>
            <person name="Ng K."/>
            <person name="Yu B."/>
        </authorList>
    </citation>
    <scope>NUCLEOTIDE SEQUENCE</scope>
    <source>
        <strain evidence="1">NM72_1-8</strain>
    </source>
</reference>
<evidence type="ECO:0000313" key="2">
    <source>
        <dbReference type="Proteomes" id="UP000307720"/>
    </source>
</evidence>